<reference evidence="9" key="1">
    <citation type="journal article" date="2014" name="Proc. Natl. Acad. Sci. U.S.A.">
        <title>Extensive sampling of basidiomycete genomes demonstrates inadequacy of the white-rot/brown-rot paradigm for wood decay fungi.</title>
        <authorList>
            <person name="Riley R."/>
            <person name="Salamov A.A."/>
            <person name="Brown D.W."/>
            <person name="Nagy L.G."/>
            <person name="Floudas D."/>
            <person name="Held B.W."/>
            <person name="Levasseur A."/>
            <person name="Lombard V."/>
            <person name="Morin E."/>
            <person name="Otillar R."/>
            <person name="Lindquist E.A."/>
            <person name="Sun H."/>
            <person name="LaButti K.M."/>
            <person name="Schmutz J."/>
            <person name="Jabbour D."/>
            <person name="Luo H."/>
            <person name="Baker S.E."/>
            <person name="Pisabarro A.G."/>
            <person name="Walton J.D."/>
            <person name="Blanchette R.A."/>
            <person name="Henrissat B."/>
            <person name="Martin F."/>
            <person name="Cullen D."/>
            <person name="Hibbett D.S."/>
            <person name="Grigoriev I.V."/>
        </authorList>
    </citation>
    <scope>NUCLEOTIDE SEQUENCE [LARGE SCALE GENOMIC DNA]</scope>
    <source>
        <strain evidence="9">MUCL 33604</strain>
    </source>
</reference>
<feature type="compositionally biased region" description="Polar residues" evidence="5">
    <location>
        <begin position="293"/>
        <end position="318"/>
    </location>
</feature>
<dbReference type="Pfam" id="PF25540">
    <property type="entry name" value="DUF7923"/>
    <property type="match status" value="1"/>
</dbReference>
<feature type="region of interest" description="Disordered" evidence="5">
    <location>
        <begin position="791"/>
        <end position="840"/>
    </location>
</feature>
<dbReference type="InParanoid" id="A0A067QJM7"/>
<sequence length="840" mass="91656">MEGDSRLERPPDLQRWENLLTEQTVLFTRTVTENEKLRVRVEELERELSVWKLALKAADEEKFALKKGISRLERDIGAIKEDNPLILCLIDGDGNIFSQDLLSLGQTGGRQAAMLLTKGLTDYMSSIDARLSARGQLWLTIYCNKLGLLETLISHGICSEEEFEGFVLGFNQASPLFSIVDVGSGKEAADAKLKEFLRTFTRFPQTARVFFGGAHDNGYTTTLNHLENEGLLQKIILLRGYKELASELKTLNLPDIEIEGVFMTKKIFTPSHNYRKSPSPRTMFMSMEEATENSKANGSSKTPSVARTPSSVPRSLSPTKGVRTMKTIDPTQPISKQKPPPCNFFYLAQCKSGDKCRYGHDYTLSQADLEEVRTNSLKSPCPHINKNKRCPAGEYCCMGHFCPRGSKCTFFKQGKCKFTGKDMHAGDPAPNGKGKRGHIKRPSSVASDIARGLLSPPPMSPKPVGSLDPQAAPYSPQRGITLAMVAPTDYELERLERIKRNKAQLNALGFETPAIEPKAKHAKPKAAGKKRKAAVIDQGDAEEGPTKAPRLTSDDTASSSEASEGPRRSRRNAGKTVDYIGEQDRGLVSAAASAGRRRGGGVGGTNDTEPRSVMMTKRQHDPRTYGPIPGISVGTWWQKRDECSLDAIHAPVVGGISVGPKGAFSVAISGGYPDDVDLGYAFTYTGSGGRDLKGTKANPKNLRTAPQSSDQTFENSFNRTLKVSSETKKPVRVIRGFKGKSKYAPYEGYRYDGLYVVEKANDTACASDAAWSEPGVEGFLVCKYAFKRLPNQPPIPVRAEGDFTEGDSDDDDAEGEDEDEDASADGDTSGSPSESQSGGD</sequence>
<evidence type="ECO:0008006" key="10">
    <source>
        <dbReference type="Google" id="ProtNLM"/>
    </source>
</evidence>
<feature type="region of interest" description="Disordered" evidence="5">
    <location>
        <begin position="692"/>
        <end position="711"/>
    </location>
</feature>
<evidence type="ECO:0000259" key="7">
    <source>
        <dbReference type="PROSITE" id="PS51015"/>
    </source>
</evidence>
<evidence type="ECO:0000256" key="3">
    <source>
        <dbReference type="PROSITE-ProRule" id="PRU00723"/>
    </source>
</evidence>
<dbReference type="InterPro" id="IPR000571">
    <property type="entry name" value="Znf_CCCH"/>
</dbReference>
<dbReference type="GO" id="GO:0061630">
    <property type="term" value="F:ubiquitin protein ligase activity"/>
    <property type="evidence" value="ECO:0007669"/>
    <property type="project" value="TreeGrafter"/>
</dbReference>
<dbReference type="GO" id="GO:0044027">
    <property type="term" value="P:negative regulation of gene expression via chromosomal CpG island methylation"/>
    <property type="evidence" value="ECO:0007669"/>
    <property type="project" value="TreeGrafter"/>
</dbReference>
<feature type="region of interest" description="Disordered" evidence="5">
    <location>
        <begin position="454"/>
        <end position="475"/>
    </location>
</feature>
<evidence type="ECO:0000313" key="8">
    <source>
        <dbReference type="EMBL" id="KDQ63727.1"/>
    </source>
</evidence>
<dbReference type="PANTHER" id="PTHR14140">
    <property type="entry name" value="E3 UBIQUITIN-PROTEIN LIGASE UHRF-RELATED"/>
    <property type="match status" value="1"/>
</dbReference>
<dbReference type="PROSITE" id="PS50103">
    <property type="entry name" value="ZF_C3H1"/>
    <property type="match status" value="1"/>
</dbReference>
<feature type="zinc finger region" description="C3H1-type" evidence="3">
    <location>
        <begin position="336"/>
        <end position="363"/>
    </location>
</feature>
<organism evidence="8 9">
    <name type="scientific">Jaapia argillacea MUCL 33604</name>
    <dbReference type="NCBI Taxonomy" id="933084"/>
    <lineage>
        <taxon>Eukaryota</taxon>
        <taxon>Fungi</taxon>
        <taxon>Dikarya</taxon>
        <taxon>Basidiomycota</taxon>
        <taxon>Agaricomycotina</taxon>
        <taxon>Agaricomycetes</taxon>
        <taxon>Agaricomycetidae</taxon>
        <taxon>Jaapiales</taxon>
        <taxon>Jaapiaceae</taxon>
        <taxon>Jaapia</taxon>
    </lineage>
</organism>
<evidence type="ECO:0000313" key="9">
    <source>
        <dbReference type="Proteomes" id="UP000027265"/>
    </source>
</evidence>
<feature type="compositionally biased region" description="Basic residues" evidence="5">
    <location>
        <begin position="520"/>
        <end position="533"/>
    </location>
</feature>
<dbReference type="PROSITE" id="PS51015">
    <property type="entry name" value="YDG"/>
    <property type="match status" value="1"/>
</dbReference>
<feature type="coiled-coil region" evidence="4">
    <location>
        <begin position="27"/>
        <end position="75"/>
    </location>
</feature>
<feature type="compositionally biased region" description="Low complexity" evidence="5">
    <location>
        <begin position="554"/>
        <end position="563"/>
    </location>
</feature>
<evidence type="ECO:0000259" key="6">
    <source>
        <dbReference type="PROSITE" id="PS50103"/>
    </source>
</evidence>
<dbReference type="STRING" id="933084.A0A067QJM7"/>
<keyword evidence="3" id="KW-0479">Metal-binding</keyword>
<dbReference type="Proteomes" id="UP000027265">
    <property type="component" value="Unassembled WGS sequence"/>
</dbReference>
<dbReference type="InterPro" id="IPR003105">
    <property type="entry name" value="SRA_YDG"/>
</dbReference>
<keyword evidence="3" id="KW-0863">Zinc-finger</keyword>
<dbReference type="SUPFAM" id="SSF88697">
    <property type="entry name" value="PUA domain-like"/>
    <property type="match status" value="1"/>
</dbReference>
<evidence type="ECO:0000256" key="5">
    <source>
        <dbReference type="SAM" id="MobiDB-lite"/>
    </source>
</evidence>
<dbReference type="GO" id="GO:0016567">
    <property type="term" value="P:protein ubiquitination"/>
    <property type="evidence" value="ECO:0007669"/>
    <property type="project" value="TreeGrafter"/>
</dbReference>
<dbReference type="Gene3D" id="4.10.1000.10">
    <property type="entry name" value="Zinc finger, CCCH-type"/>
    <property type="match status" value="1"/>
</dbReference>
<feature type="domain" description="C3H1-type" evidence="6">
    <location>
        <begin position="336"/>
        <end position="363"/>
    </location>
</feature>
<evidence type="ECO:0000256" key="1">
    <source>
        <dbReference type="ARBA" id="ARBA00023242"/>
    </source>
</evidence>
<dbReference type="Gene3D" id="2.30.280.10">
    <property type="entry name" value="SRA-YDG"/>
    <property type="match status" value="1"/>
</dbReference>
<dbReference type="AlphaFoldDB" id="A0A067QJM7"/>
<keyword evidence="4" id="KW-0175">Coiled coil</keyword>
<feature type="region of interest" description="Disordered" evidence="5">
    <location>
        <begin position="290"/>
        <end position="334"/>
    </location>
</feature>
<keyword evidence="9" id="KW-1185">Reference proteome</keyword>
<feature type="region of interest" description="Disordered" evidence="5">
    <location>
        <begin position="515"/>
        <end position="627"/>
    </location>
</feature>
<dbReference type="InterPro" id="IPR057683">
    <property type="entry name" value="DUF7923"/>
</dbReference>
<dbReference type="Pfam" id="PF02182">
    <property type="entry name" value="SAD_SRA"/>
    <property type="match status" value="1"/>
</dbReference>
<dbReference type="InterPro" id="IPR015947">
    <property type="entry name" value="PUA-like_sf"/>
</dbReference>
<protein>
    <recommendedName>
        <fullName evidence="10">C3H1-type domain-containing protein</fullName>
    </recommendedName>
</protein>
<feature type="compositionally biased region" description="Acidic residues" evidence="5">
    <location>
        <begin position="802"/>
        <end position="824"/>
    </location>
</feature>
<keyword evidence="1 2" id="KW-0539">Nucleus</keyword>
<proteinExistence type="predicted"/>
<dbReference type="InterPro" id="IPR045134">
    <property type="entry name" value="UHRF1/2-like"/>
</dbReference>
<gene>
    <name evidence="8" type="ORF">JAAARDRAFT_75984</name>
</gene>
<dbReference type="PANTHER" id="PTHR14140:SF27">
    <property type="entry name" value="OS04G0289800 PROTEIN"/>
    <property type="match status" value="1"/>
</dbReference>
<dbReference type="HOGENOM" id="CLU_338596_0_0_1"/>
<accession>A0A067QJM7</accession>
<dbReference type="GO" id="GO:0008270">
    <property type="term" value="F:zinc ion binding"/>
    <property type="evidence" value="ECO:0007669"/>
    <property type="project" value="UniProtKB-KW"/>
</dbReference>
<comment type="subcellular location">
    <subcellularLocation>
        <location evidence="2">Nucleus</location>
    </subcellularLocation>
</comment>
<keyword evidence="3" id="KW-0862">Zinc</keyword>
<evidence type="ECO:0000256" key="4">
    <source>
        <dbReference type="SAM" id="Coils"/>
    </source>
</evidence>
<dbReference type="OrthoDB" id="2270193at2759"/>
<name>A0A067QJM7_9AGAM</name>
<dbReference type="GO" id="GO:0005634">
    <property type="term" value="C:nucleus"/>
    <property type="evidence" value="ECO:0007669"/>
    <property type="project" value="UniProtKB-SubCell"/>
</dbReference>
<dbReference type="InterPro" id="IPR036987">
    <property type="entry name" value="SRA-YDG_sf"/>
</dbReference>
<dbReference type="EMBL" id="KL197710">
    <property type="protein sequence ID" value="KDQ63727.1"/>
    <property type="molecule type" value="Genomic_DNA"/>
</dbReference>
<feature type="domain" description="YDG" evidence="7">
    <location>
        <begin position="626"/>
        <end position="788"/>
    </location>
</feature>
<dbReference type="SMART" id="SM00466">
    <property type="entry name" value="SRA"/>
    <property type="match status" value="1"/>
</dbReference>
<evidence type="ECO:0000256" key="2">
    <source>
        <dbReference type="PROSITE-ProRule" id="PRU00358"/>
    </source>
</evidence>